<protein>
    <recommendedName>
        <fullName evidence="3">AAA family ATPase</fullName>
    </recommendedName>
</protein>
<evidence type="ECO:0008006" key="3">
    <source>
        <dbReference type="Google" id="ProtNLM"/>
    </source>
</evidence>
<dbReference type="Proteomes" id="UP000291189">
    <property type="component" value="Unassembled WGS sequence"/>
</dbReference>
<dbReference type="Gene3D" id="3.40.50.300">
    <property type="entry name" value="P-loop containing nucleotide triphosphate hydrolases"/>
    <property type="match status" value="1"/>
</dbReference>
<evidence type="ECO:0000313" key="2">
    <source>
        <dbReference type="Proteomes" id="UP000291189"/>
    </source>
</evidence>
<dbReference type="OrthoDB" id="9809379at2"/>
<dbReference type="PANTHER" id="PTHR23076:SF97">
    <property type="entry name" value="ATP-DEPENDENT ZINC METALLOPROTEASE YME1L1"/>
    <property type="match status" value="1"/>
</dbReference>
<dbReference type="SUPFAM" id="SSF52540">
    <property type="entry name" value="P-loop containing nucleoside triphosphate hydrolases"/>
    <property type="match status" value="1"/>
</dbReference>
<comment type="caution">
    <text evidence="1">The sequence shown here is derived from an EMBL/GenBank/DDBJ whole genome shotgun (WGS) entry which is preliminary data.</text>
</comment>
<accession>A0A4Q5J1X2</accession>
<dbReference type="GO" id="GO:0004176">
    <property type="term" value="F:ATP-dependent peptidase activity"/>
    <property type="evidence" value="ECO:0007669"/>
    <property type="project" value="TreeGrafter"/>
</dbReference>
<proteinExistence type="predicted"/>
<dbReference type="EMBL" id="SDPU01000023">
    <property type="protein sequence ID" value="RYU11419.1"/>
    <property type="molecule type" value="Genomic_DNA"/>
</dbReference>
<dbReference type="GO" id="GO:0006508">
    <property type="term" value="P:proteolysis"/>
    <property type="evidence" value="ECO:0007669"/>
    <property type="project" value="TreeGrafter"/>
</dbReference>
<dbReference type="InterPro" id="IPR027417">
    <property type="entry name" value="P-loop_NTPase"/>
</dbReference>
<dbReference type="AlphaFoldDB" id="A0A4Q5J1X2"/>
<reference evidence="1 2" key="1">
    <citation type="submission" date="2019-01" db="EMBL/GenBank/DDBJ databases">
        <title>Nocardioides guangzhouensis sp. nov., an actinobacterium isolated from soil.</title>
        <authorList>
            <person name="Fu Y."/>
            <person name="Cai Y."/>
            <person name="Lin Z."/>
            <person name="Chen P."/>
        </authorList>
    </citation>
    <scope>NUCLEOTIDE SEQUENCE [LARGE SCALE GENOMIC DNA]</scope>
    <source>
        <strain evidence="1 2">NBRC 105384</strain>
    </source>
</reference>
<dbReference type="PANTHER" id="PTHR23076">
    <property type="entry name" value="METALLOPROTEASE M41 FTSH"/>
    <property type="match status" value="1"/>
</dbReference>
<sequence length="135" mass="14491">MDGLADDADVVFLLTTNRADVLEPALAQRPGRVDQAVAIDLPDTDARRRLFALYRGDLDVDDSRLDTVLDRLEGVTASFLKELLRRAALIAAADQPDGDGLRVSADHLDEALDELLHTRNAMTRALLGSPGAGSG</sequence>
<keyword evidence="2" id="KW-1185">Reference proteome</keyword>
<gene>
    <name evidence="1" type="ORF">ETU37_12610</name>
</gene>
<dbReference type="Gene3D" id="1.10.8.60">
    <property type="match status" value="1"/>
</dbReference>
<name>A0A4Q5J1X2_9ACTN</name>
<organism evidence="1 2">
    <name type="scientific">Nocardioides iriomotensis</name>
    <dbReference type="NCBI Taxonomy" id="715784"/>
    <lineage>
        <taxon>Bacteria</taxon>
        <taxon>Bacillati</taxon>
        <taxon>Actinomycetota</taxon>
        <taxon>Actinomycetes</taxon>
        <taxon>Propionibacteriales</taxon>
        <taxon>Nocardioidaceae</taxon>
        <taxon>Nocardioides</taxon>
    </lineage>
</organism>
<evidence type="ECO:0000313" key="1">
    <source>
        <dbReference type="EMBL" id="RYU11419.1"/>
    </source>
</evidence>